<dbReference type="Gene3D" id="4.10.1060.10">
    <property type="entry name" value="Zinc finger, RanBP2-type"/>
    <property type="match status" value="3"/>
</dbReference>
<evidence type="ECO:0000259" key="6">
    <source>
        <dbReference type="PROSITE" id="PS50199"/>
    </source>
</evidence>
<keyword evidence="2 4" id="KW-0863">Zinc-finger</keyword>
<dbReference type="GO" id="GO:0005737">
    <property type="term" value="C:cytoplasm"/>
    <property type="evidence" value="ECO:0007669"/>
    <property type="project" value="TreeGrafter"/>
</dbReference>
<dbReference type="PROSITE" id="PS50199">
    <property type="entry name" value="ZF_RANBP2_2"/>
    <property type="match status" value="3"/>
</dbReference>
<keyword evidence="8" id="KW-1185">Reference proteome</keyword>
<protein>
    <submittedName>
        <fullName evidence="7">Zinc finger protein VAR3, chloroplastic</fullName>
    </submittedName>
</protein>
<feature type="domain" description="RanBP2-type" evidence="6">
    <location>
        <begin position="340"/>
        <end position="369"/>
    </location>
</feature>
<feature type="domain" description="RanBP2-type" evidence="6">
    <location>
        <begin position="263"/>
        <end position="292"/>
    </location>
</feature>
<feature type="region of interest" description="Disordered" evidence="5">
    <location>
        <begin position="464"/>
        <end position="490"/>
    </location>
</feature>
<dbReference type="OrthoDB" id="448399at2759"/>
<dbReference type="SUPFAM" id="SSF90209">
    <property type="entry name" value="Ran binding protein zinc finger-like"/>
    <property type="match status" value="3"/>
</dbReference>
<evidence type="ECO:0000313" key="8">
    <source>
        <dbReference type="Proteomes" id="UP000257109"/>
    </source>
</evidence>
<dbReference type="Pfam" id="PF00641">
    <property type="entry name" value="Zn_ribbon_RanBP"/>
    <property type="match status" value="3"/>
</dbReference>
<dbReference type="GO" id="GO:0003729">
    <property type="term" value="F:mRNA binding"/>
    <property type="evidence" value="ECO:0007669"/>
    <property type="project" value="TreeGrafter"/>
</dbReference>
<comment type="caution">
    <text evidence="7">The sequence shown here is derived from an EMBL/GenBank/DDBJ whole genome shotgun (WGS) entry which is preliminary data.</text>
</comment>
<accession>A0A371E380</accession>
<keyword evidence="3" id="KW-0862">Zinc</keyword>
<dbReference type="PANTHER" id="PTHR23111">
    <property type="entry name" value="ZINC FINGER PROTEIN"/>
    <property type="match status" value="1"/>
</dbReference>
<dbReference type="PANTHER" id="PTHR23111:SF23">
    <property type="entry name" value="RAN BP2_NZF ZINC FINGER-LIKE SUPERFAMILY PROTEIN"/>
    <property type="match status" value="1"/>
</dbReference>
<dbReference type="InterPro" id="IPR001876">
    <property type="entry name" value="Znf_RanBP2"/>
</dbReference>
<dbReference type="InterPro" id="IPR036443">
    <property type="entry name" value="Znf_RanBP2_sf"/>
</dbReference>
<evidence type="ECO:0000256" key="3">
    <source>
        <dbReference type="ARBA" id="ARBA00022833"/>
    </source>
</evidence>
<dbReference type="SMART" id="SM00547">
    <property type="entry name" value="ZnF_RBZ"/>
    <property type="match status" value="3"/>
</dbReference>
<feature type="domain" description="RanBP2-type" evidence="6">
    <location>
        <begin position="307"/>
        <end position="336"/>
    </location>
</feature>
<dbReference type="PROSITE" id="PS01358">
    <property type="entry name" value="ZF_RANBP2_1"/>
    <property type="match status" value="3"/>
</dbReference>
<evidence type="ECO:0000256" key="4">
    <source>
        <dbReference type="PROSITE-ProRule" id="PRU00322"/>
    </source>
</evidence>
<dbReference type="GO" id="GO:0008270">
    <property type="term" value="F:zinc ion binding"/>
    <property type="evidence" value="ECO:0007669"/>
    <property type="project" value="UniProtKB-KW"/>
</dbReference>
<reference evidence="7" key="1">
    <citation type="submission" date="2018-05" db="EMBL/GenBank/DDBJ databases">
        <title>Draft genome of Mucuna pruriens seed.</title>
        <authorList>
            <person name="Nnadi N.E."/>
            <person name="Vos R."/>
            <person name="Hasami M.H."/>
            <person name="Devisetty U.K."/>
            <person name="Aguiy J.C."/>
        </authorList>
    </citation>
    <scope>NUCLEOTIDE SEQUENCE [LARGE SCALE GENOMIC DNA]</scope>
    <source>
        <strain evidence="7">JCA_2017</strain>
    </source>
</reference>
<dbReference type="STRING" id="157652.A0A371E380"/>
<feature type="compositionally biased region" description="Polar residues" evidence="5">
    <location>
        <begin position="469"/>
        <end position="479"/>
    </location>
</feature>
<evidence type="ECO:0000256" key="5">
    <source>
        <dbReference type="SAM" id="MobiDB-lite"/>
    </source>
</evidence>
<sequence length="537" mass="62281">MFQNLWKRCHPRLSPTSLFHSGTCTLAKRHLISNTVEDHDWRWSAEEPSGLVEKEEESAVQISHPWPEWVQLMKCLLYKGLFHHAEGNPFTNSAFPAKDCNVVRTACLNFGRDHFHLLRFLSPKDIGVTVALGCPSLDRKVINSGKRLRAYVGIDEGNVCSSCNLRGDCERAFVRAREDEGGRTVDVMRIILTYGLEPIIGSVENKPCLTKTIEESVRRLLKEIVDHSTKEENSNFPDTTKVVIGHVHPNQQDKGKIDVPMMKQGDWLCPECNFMNFARNIRCLRCDSFSEERIKQLKEDNNHLPLKKGDWICNKCNFLNFAKNTRCLQCREKPSNRHLNPGEWECDSCNYLNFRRNMVCLKCDHRRPIVSKASYSSSQPQQEDIDHYRNRKFAFMAPQGDRSDETPVVFERKNRNRDSHIWRFVEDRNENHNCLNKSNDPSEFVDFPIVGGKTHLSEVQRREAYKTELPNQSRRSSWQSERDDEFCSSDNLSTDDEFCSANNQSTDDEEMDEWFGKGKIERGQGAHKERIFVVERD</sequence>
<dbReference type="AlphaFoldDB" id="A0A371E380"/>
<gene>
    <name evidence="7" type="primary">VAR3</name>
    <name evidence="7" type="ORF">CR513_61380</name>
</gene>
<keyword evidence="1" id="KW-0479">Metal-binding</keyword>
<dbReference type="Proteomes" id="UP000257109">
    <property type="component" value="Unassembled WGS sequence"/>
</dbReference>
<name>A0A371E380_MUCPR</name>
<proteinExistence type="predicted"/>
<evidence type="ECO:0000256" key="2">
    <source>
        <dbReference type="ARBA" id="ARBA00022771"/>
    </source>
</evidence>
<evidence type="ECO:0000256" key="1">
    <source>
        <dbReference type="ARBA" id="ARBA00022723"/>
    </source>
</evidence>
<evidence type="ECO:0000313" key="7">
    <source>
        <dbReference type="EMBL" id="RDX60475.1"/>
    </source>
</evidence>
<organism evidence="7 8">
    <name type="scientific">Mucuna pruriens</name>
    <name type="common">Velvet bean</name>
    <name type="synonym">Dolichos pruriens</name>
    <dbReference type="NCBI Taxonomy" id="157652"/>
    <lineage>
        <taxon>Eukaryota</taxon>
        <taxon>Viridiplantae</taxon>
        <taxon>Streptophyta</taxon>
        <taxon>Embryophyta</taxon>
        <taxon>Tracheophyta</taxon>
        <taxon>Spermatophyta</taxon>
        <taxon>Magnoliopsida</taxon>
        <taxon>eudicotyledons</taxon>
        <taxon>Gunneridae</taxon>
        <taxon>Pentapetalae</taxon>
        <taxon>rosids</taxon>
        <taxon>fabids</taxon>
        <taxon>Fabales</taxon>
        <taxon>Fabaceae</taxon>
        <taxon>Papilionoideae</taxon>
        <taxon>50 kb inversion clade</taxon>
        <taxon>NPAAA clade</taxon>
        <taxon>indigoferoid/millettioid clade</taxon>
        <taxon>Phaseoleae</taxon>
        <taxon>Mucuna</taxon>
    </lineage>
</organism>
<feature type="non-terminal residue" evidence="7">
    <location>
        <position position="1"/>
    </location>
</feature>
<dbReference type="EMBL" id="QJKJ01016838">
    <property type="protein sequence ID" value="RDX60475.1"/>
    <property type="molecule type" value="Genomic_DNA"/>
</dbReference>